<keyword evidence="3" id="KW-0489">Methyltransferase</keyword>
<evidence type="ECO:0000313" key="4">
    <source>
        <dbReference type="Proteomes" id="UP000693970"/>
    </source>
</evidence>
<feature type="compositionally biased region" description="Low complexity" evidence="1">
    <location>
        <begin position="15"/>
        <end position="24"/>
    </location>
</feature>
<keyword evidence="4" id="KW-1185">Reference proteome</keyword>
<feature type="domain" description="Methyltransferase" evidence="2">
    <location>
        <begin position="431"/>
        <end position="579"/>
    </location>
</feature>
<evidence type="ECO:0000259" key="2">
    <source>
        <dbReference type="Pfam" id="PF13679"/>
    </source>
</evidence>
<comment type="caution">
    <text evidence="3">The sequence shown here is derived from an EMBL/GenBank/DDBJ whole genome shotgun (WGS) entry which is preliminary data.</text>
</comment>
<feature type="compositionally biased region" description="Basic and acidic residues" evidence="1">
    <location>
        <begin position="130"/>
        <end position="140"/>
    </location>
</feature>
<reference evidence="3" key="1">
    <citation type="journal article" date="2021" name="Sci. Rep.">
        <title>Diploid genomic architecture of Nitzschia inconspicua, an elite biomass production diatom.</title>
        <authorList>
            <person name="Oliver A."/>
            <person name="Podell S."/>
            <person name="Pinowska A."/>
            <person name="Traller J.C."/>
            <person name="Smith S.R."/>
            <person name="McClure R."/>
            <person name="Beliaev A."/>
            <person name="Bohutskyi P."/>
            <person name="Hill E.A."/>
            <person name="Rabines A."/>
            <person name="Zheng H."/>
            <person name="Allen L.Z."/>
            <person name="Kuo A."/>
            <person name="Grigoriev I.V."/>
            <person name="Allen A.E."/>
            <person name="Hazlebeck D."/>
            <person name="Allen E.E."/>
        </authorList>
    </citation>
    <scope>NUCLEOTIDE SEQUENCE</scope>
    <source>
        <strain evidence="3">Hildebrandi</strain>
    </source>
</reference>
<dbReference type="PANTHER" id="PTHR13369:SF0">
    <property type="entry name" value="GLUTATHIONE S-TRANSFERASE C-TERMINAL DOMAIN-CONTAINING PROTEIN"/>
    <property type="match status" value="1"/>
</dbReference>
<sequence length="721" mass="80999">MAALSSTNNDDNDNNDNNNNNNNNKSDRNQIGHTAISSVYGRIIRKRKHHTGIAYAIKPFVHHHHQQQHQPAPPPLSVSTTDNNNDTPPVLVLVSRDDPSVTWCFVGAVVDVELEPVVVDTDTDTLQQQPEEKKDYNDDDHSFRCCDTTNDRSTRRHDIKTSSGDSTIQTTSAFDSKQSNHTIKRQRKHLRDAKRIKLIQCSPDPNAIVACLEMVLDGILPLSAFPSTTCCQDMDQIRSLLSASPKDEDRRKTIMDISRHLQVVDNNNNDNNNNNNTSPQSHHYQYHHPDAKNYGTAKARPPKIKRRFWFVLEQMENTIPRIQPVQSEGFAMANNSSLSPSLNVTALEDHLASYDIPNEDRDDLEPSSALSPPPSSASSASSPPPPPTTTTTNHAPINIPHVNAMSNKHQISRMDYMKIKKWPQVRWLLHKLKQIIETVKANNVDTNTTTTKDDDDDDDDDYIRILDVGGGRGDLAVAMAQSFSNVHVTVVDVNETSLEAGKQFAEKVMGKAQADRQTSWYCSDFANFVSDHIQQQQKQRHRFDVVVAWHACGDLSDYASEFATRTNASFIICPCCYTKRYIEGFQAKWIGNYISGNTFDATALSYCSEVMTPSSFSVSTKVAPRPYTETMDTDILAIQRMAEINEHVEVSQRAMLLINSMRLISLSGQAQMHRIAANGIHETDYQDQQGRLHLSLSLEQYDIKHSSKNLVLVGIRTRDPS</sequence>
<gene>
    <name evidence="3" type="ORF">IV203_022585</name>
</gene>
<dbReference type="Proteomes" id="UP000693970">
    <property type="component" value="Unassembled WGS sequence"/>
</dbReference>
<dbReference type="GO" id="GO:0008168">
    <property type="term" value="F:methyltransferase activity"/>
    <property type="evidence" value="ECO:0007669"/>
    <property type="project" value="UniProtKB-KW"/>
</dbReference>
<dbReference type="GO" id="GO:0005737">
    <property type="term" value="C:cytoplasm"/>
    <property type="evidence" value="ECO:0007669"/>
    <property type="project" value="TreeGrafter"/>
</dbReference>
<dbReference type="EMBL" id="JAGRRH010000023">
    <property type="protein sequence ID" value="KAG7344577.1"/>
    <property type="molecule type" value="Genomic_DNA"/>
</dbReference>
<protein>
    <submittedName>
        <fullName evidence="3">Methyltransferase domain containing protein</fullName>
    </submittedName>
</protein>
<dbReference type="Pfam" id="PF13679">
    <property type="entry name" value="Methyltransf_32"/>
    <property type="match status" value="1"/>
</dbReference>
<accession>A0A9K3PEH3</accession>
<keyword evidence="3" id="KW-0808">Transferase</keyword>
<organism evidence="3 4">
    <name type="scientific">Nitzschia inconspicua</name>
    <dbReference type="NCBI Taxonomy" id="303405"/>
    <lineage>
        <taxon>Eukaryota</taxon>
        <taxon>Sar</taxon>
        <taxon>Stramenopiles</taxon>
        <taxon>Ochrophyta</taxon>
        <taxon>Bacillariophyta</taxon>
        <taxon>Bacillariophyceae</taxon>
        <taxon>Bacillariophycidae</taxon>
        <taxon>Bacillariales</taxon>
        <taxon>Bacillariaceae</taxon>
        <taxon>Nitzschia</taxon>
    </lineage>
</organism>
<evidence type="ECO:0000256" key="1">
    <source>
        <dbReference type="SAM" id="MobiDB-lite"/>
    </source>
</evidence>
<feature type="compositionally biased region" description="Low complexity" evidence="1">
    <location>
        <begin position="265"/>
        <end position="276"/>
    </location>
</feature>
<feature type="region of interest" description="Disordered" evidence="1">
    <location>
        <begin position="62"/>
        <end position="84"/>
    </location>
</feature>
<feature type="region of interest" description="Disordered" evidence="1">
    <location>
        <begin position="356"/>
        <end position="402"/>
    </location>
</feature>
<reference evidence="3" key="2">
    <citation type="submission" date="2021-04" db="EMBL/GenBank/DDBJ databases">
        <authorList>
            <person name="Podell S."/>
        </authorList>
    </citation>
    <scope>NUCLEOTIDE SEQUENCE</scope>
    <source>
        <strain evidence="3">Hildebrandi</strain>
    </source>
</reference>
<name>A0A9K3PEH3_9STRA</name>
<feature type="compositionally biased region" description="Polar residues" evidence="1">
    <location>
        <begin position="161"/>
        <end position="181"/>
    </location>
</feature>
<feature type="region of interest" description="Disordered" evidence="1">
    <location>
        <begin position="1"/>
        <end position="33"/>
    </location>
</feature>
<feature type="region of interest" description="Disordered" evidence="1">
    <location>
        <begin position="264"/>
        <end position="298"/>
    </location>
</feature>
<dbReference type="PANTHER" id="PTHR13369">
    <property type="match status" value="1"/>
</dbReference>
<dbReference type="AlphaFoldDB" id="A0A9K3PEH3"/>
<feature type="compositionally biased region" description="Low complexity" evidence="1">
    <location>
        <begin position="366"/>
        <end position="381"/>
    </location>
</feature>
<dbReference type="OrthoDB" id="192115at2759"/>
<evidence type="ECO:0000313" key="3">
    <source>
        <dbReference type="EMBL" id="KAG7344577.1"/>
    </source>
</evidence>
<feature type="region of interest" description="Disordered" evidence="1">
    <location>
        <begin position="121"/>
        <end position="140"/>
    </location>
</feature>
<dbReference type="CDD" id="cd02440">
    <property type="entry name" value="AdoMet_MTases"/>
    <property type="match status" value="1"/>
</dbReference>
<proteinExistence type="predicted"/>
<dbReference type="GO" id="GO:0032259">
    <property type="term" value="P:methylation"/>
    <property type="evidence" value="ECO:0007669"/>
    <property type="project" value="UniProtKB-KW"/>
</dbReference>
<feature type="region of interest" description="Disordered" evidence="1">
    <location>
        <begin position="151"/>
        <end position="188"/>
    </location>
</feature>
<dbReference type="InterPro" id="IPR025714">
    <property type="entry name" value="Methyltranfer_dom"/>
</dbReference>